<evidence type="ECO:0000313" key="1">
    <source>
        <dbReference type="EMBL" id="GAH18232.1"/>
    </source>
</evidence>
<dbReference type="EMBL" id="BART01030659">
    <property type="protein sequence ID" value="GAH18232.1"/>
    <property type="molecule type" value="Genomic_DNA"/>
</dbReference>
<accession>X1DDD9</accession>
<gene>
    <name evidence="1" type="ORF">S01H4_53455</name>
</gene>
<proteinExistence type="predicted"/>
<protein>
    <submittedName>
        <fullName evidence="1">Uncharacterized protein</fullName>
    </submittedName>
</protein>
<feature type="non-terminal residue" evidence="1">
    <location>
        <position position="107"/>
    </location>
</feature>
<reference evidence="1" key="1">
    <citation type="journal article" date="2014" name="Front. Microbiol.">
        <title>High frequency of phylogenetically diverse reductive dehalogenase-homologous genes in deep subseafloor sedimentary metagenomes.</title>
        <authorList>
            <person name="Kawai M."/>
            <person name="Futagami T."/>
            <person name="Toyoda A."/>
            <person name="Takaki Y."/>
            <person name="Nishi S."/>
            <person name="Hori S."/>
            <person name="Arai W."/>
            <person name="Tsubouchi T."/>
            <person name="Morono Y."/>
            <person name="Uchiyama I."/>
            <person name="Ito T."/>
            <person name="Fujiyama A."/>
            <person name="Inagaki F."/>
            <person name="Takami H."/>
        </authorList>
    </citation>
    <scope>NUCLEOTIDE SEQUENCE</scope>
    <source>
        <strain evidence="1">Expedition CK06-06</strain>
    </source>
</reference>
<name>X1DDD9_9ZZZZ</name>
<comment type="caution">
    <text evidence="1">The sequence shown here is derived from an EMBL/GenBank/DDBJ whole genome shotgun (WGS) entry which is preliminary data.</text>
</comment>
<dbReference type="AlphaFoldDB" id="X1DDD9"/>
<organism evidence="1">
    <name type="scientific">marine sediment metagenome</name>
    <dbReference type="NCBI Taxonomy" id="412755"/>
    <lineage>
        <taxon>unclassified sequences</taxon>
        <taxon>metagenomes</taxon>
        <taxon>ecological metagenomes</taxon>
    </lineage>
</organism>
<sequence>MKRLLCAFLVLNMVSANGACCCGSHSNCCKPKDQNNINKEIKDEIKEAYTQVAQQGGFCSLFGGGCCGGGTDLSQYIGYSKEELEELEGANLGLGCGNPVNLGEFKE</sequence>